<dbReference type="Gene3D" id="3.30.470.30">
    <property type="entry name" value="DNA ligase/mRNA capping enzyme"/>
    <property type="match status" value="1"/>
</dbReference>
<evidence type="ECO:0000259" key="1">
    <source>
        <dbReference type="Pfam" id="PF09414"/>
    </source>
</evidence>
<dbReference type="Proteomes" id="UP000292704">
    <property type="component" value="Unassembled WGS sequence"/>
</dbReference>
<comment type="caution">
    <text evidence="3">The sequence shown here is derived from an EMBL/GenBank/DDBJ whole genome shotgun (WGS) entry which is preliminary data.</text>
</comment>
<reference evidence="3 4" key="1">
    <citation type="submission" date="2019-02" db="EMBL/GenBank/DDBJ databases">
        <title>Genome analysis provides insights into bioremediation potentialities and Haloocin production by Natrinema altunense strain 4.1R isolated from Chott Douz in Tunisian desert.</title>
        <authorList>
            <person name="Najjari A."/>
            <person name="Youssef N."/>
            <person name="Ben Dhia O."/>
            <person name="Ferjani R."/>
            <person name="El Hidri D."/>
            <person name="Ouzari H.I."/>
            <person name="Cherif A."/>
        </authorList>
    </citation>
    <scope>NUCLEOTIDE SEQUENCE [LARGE SCALE GENOMIC DNA]</scope>
    <source>
        <strain evidence="3 4">4.1R</strain>
    </source>
</reference>
<dbReference type="RefSeq" id="WP_130171540.1">
    <property type="nucleotide sequence ID" value="NZ_SHMR01000008.1"/>
</dbReference>
<dbReference type="Pfam" id="PF09414">
    <property type="entry name" value="RNA_ligase"/>
    <property type="match status" value="1"/>
</dbReference>
<dbReference type="PRINTS" id="PR01048">
    <property type="entry name" value="Y414FAMILY"/>
</dbReference>
<accession>A0A482XYP7</accession>
<organism evidence="3 4">
    <name type="scientific">Natrinema altunense</name>
    <dbReference type="NCBI Taxonomy" id="222984"/>
    <lineage>
        <taxon>Archaea</taxon>
        <taxon>Methanobacteriati</taxon>
        <taxon>Methanobacteriota</taxon>
        <taxon>Stenosarchaea group</taxon>
        <taxon>Halobacteria</taxon>
        <taxon>Halobacteriales</taxon>
        <taxon>Natrialbaceae</taxon>
        <taxon>Natrinema</taxon>
    </lineage>
</organism>
<proteinExistence type="predicted"/>
<dbReference type="InterPro" id="IPR041596">
    <property type="entry name" value="Lig_Pab1020_C"/>
</dbReference>
<dbReference type="Pfam" id="PF18330">
    <property type="entry name" value="Lig_C"/>
    <property type="match status" value="1"/>
</dbReference>
<dbReference type="Gene3D" id="3.30.1490.70">
    <property type="match status" value="1"/>
</dbReference>
<name>A0A482XYP7_9EURY</name>
<dbReference type="Gene3D" id="3.30.70.2160">
    <property type="match status" value="1"/>
</dbReference>
<dbReference type="SUPFAM" id="SSF56091">
    <property type="entry name" value="DNA ligase/mRNA capping enzyme, catalytic domain"/>
    <property type="match status" value="1"/>
</dbReference>
<sequence>MDREDSLERLGATTDEPADLFEHFEQRSVGGRTHHVLTAARHGVERGTVIVEESDAVVRGYPSVPRVLVLDPGLPSFFEGTDSVTIEEKLDGFNVRIAVAGGDGDVPLAFTRSGYVCPYTTARARDRLPLAAFFAEHPTKVLCTELIGPETPYTTHDYEGVDSHEFRVFDVRDRESGDPVPVADRRSLCAEYGVGQPRWFGRSEPSAAVETVRDAIDELDAAGREGVVVKSADGESMVKYTTESQHHAELAYAFSLPFEHGRDFVFSRIVRDAFQAVESGDSDDRLRERARDLGESILHPMVSTIRDVRDGDPVGERHTVRGDPDAIDALFEHLDDQSLTIDRRSDRREDGKRVVEFVKVAESSRDRIQYYLEGGTRDE</sequence>
<keyword evidence="3" id="KW-0436">Ligase</keyword>
<evidence type="ECO:0000313" key="3">
    <source>
        <dbReference type="EMBL" id="RZH66626.1"/>
    </source>
</evidence>
<feature type="domain" description="RNA ligase" evidence="1">
    <location>
        <begin position="83"/>
        <end position="241"/>
    </location>
</feature>
<gene>
    <name evidence="3" type="ORF">ELS17_16340</name>
</gene>
<protein>
    <submittedName>
        <fullName evidence="3">RNA ligase</fullName>
    </submittedName>
</protein>
<dbReference type="OrthoDB" id="14524at2157"/>
<dbReference type="AlphaFoldDB" id="A0A482XYP7"/>
<dbReference type="GO" id="GO:0016874">
    <property type="term" value="F:ligase activity"/>
    <property type="evidence" value="ECO:0007669"/>
    <property type="project" value="UniProtKB-KW"/>
</dbReference>
<dbReference type="InterPro" id="IPR021122">
    <property type="entry name" value="RNA_ligase_dom_REL/Rnl2"/>
</dbReference>
<dbReference type="InterPro" id="IPR001072">
    <property type="entry name" value="RNA_ligase_Pab1020"/>
</dbReference>
<dbReference type="NCBIfam" id="TIGR01209">
    <property type="entry name" value="RNA ligase"/>
    <property type="match status" value="1"/>
</dbReference>
<dbReference type="STRING" id="222984.GCA_000731985_02916"/>
<feature type="domain" description="RNA ligase Pab1020 C-terminal" evidence="2">
    <location>
        <begin position="252"/>
        <end position="375"/>
    </location>
</feature>
<evidence type="ECO:0000259" key="2">
    <source>
        <dbReference type="Pfam" id="PF18330"/>
    </source>
</evidence>
<evidence type="ECO:0000313" key="4">
    <source>
        <dbReference type="Proteomes" id="UP000292704"/>
    </source>
</evidence>
<dbReference type="EMBL" id="SHMR01000008">
    <property type="protein sequence ID" value="RZH66626.1"/>
    <property type="molecule type" value="Genomic_DNA"/>
</dbReference>